<evidence type="ECO:0000313" key="2">
    <source>
        <dbReference type="EMBL" id="MBA8956188.1"/>
    </source>
</evidence>
<dbReference type="InterPro" id="IPR012551">
    <property type="entry name" value="DUF1707_SHOCT-like"/>
</dbReference>
<dbReference type="AlphaFoldDB" id="A0A7W3QRB2"/>
<name>A0A7W3QRB2_ACTNM</name>
<dbReference type="Pfam" id="PF08044">
    <property type="entry name" value="DUF1707"/>
    <property type="match status" value="1"/>
</dbReference>
<protein>
    <recommendedName>
        <fullName evidence="1">DUF1707 domain-containing protein</fullName>
    </recommendedName>
</protein>
<sequence length="179" mass="19647">MPNDLPDMRASHEDRDRAVEALRVAGGDGRLSAEELETRVESALNARTLGELAALTADLPAAPGTREVLVIRQGGGKYVQDGRWPVPARIELRTQLCRVTLDFTQAVITSNVLRIDADMVHGKLFIVSSPGMVIDTSGLNLTFSKLKIRSRDFAADARLHVELAGTLLHAKVIERRSRR</sequence>
<dbReference type="PANTHER" id="PTHR40763">
    <property type="entry name" value="MEMBRANE PROTEIN-RELATED"/>
    <property type="match status" value="1"/>
</dbReference>
<gene>
    <name evidence="2" type="ORF">HNR61_007870</name>
</gene>
<feature type="domain" description="DUF1707" evidence="1">
    <location>
        <begin position="8"/>
        <end position="60"/>
    </location>
</feature>
<dbReference type="EMBL" id="JACJIA010000014">
    <property type="protein sequence ID" value="MBA8956188.1"/>
    <property type="molecule type" value="Genomic_DNA"/>
</dbReference>
<evidence type="ECO:0000259" key="1">
    <source>
        <dbReference type="Pfam" id="PF08044"/>
    </source>
</evidence>
<dbReference type="Proteomes" id="UP000572680">
    <property type="component" value="Unassembled WGS sequence"/>
</dbReference>
<accession>A0A7W3QRB2</accession>
<organism evidence="2 3">
    <name type="scientific">Actinomadura namibiensis</name>
    <dbReference type="NCBI Taxonomy" id="182080"/>
    <lineage>
        <taxon>Bacteria</taxon>
        <taxon>Bacillati</taxon>
        <taxon>Actinomycetota</taxon>
        <taxon>Actinomycetes</taxon>
        <taxon>Streptosporangiales</taxon>
        <taxon>Thermomonosporaceae</taxon>
        <taxon>Actinomadura</taxon>
    </lineage>
</organism>
<dbReference type="PANTHER" id="PTHR40763:SF5">
    <property type="entry name" value="MEMBRANE PROTEIN"/>
    <property type="match status" value="1"/>
</dbReference>
<dbReference type="RefSeq" id="WP_182848122.1">
    <property type="nucleotide sequence ID" value="NZ_BAAALP010000007.1"/>
</dbReference>
<proteinExistence type="predicted"/>
<keyword evidence="3" id="KW-1185">Reference proteome</keyword>
<reference evidence="2 3" key="1">
    <citation type="submission" date="2020-08" db="EMBL/GenBank/DDBJ databases">
        <title>Genomic Encyclopedia of Type Strains, Phase IV (KMG-IV): sequencing the most valuable type-strain genomes for metagenomic binning, comparative biology and taxonomic classification.</title>
        <authorList>
            <person name="Goeker M."/>
        </authorList>
    </citation>
    <scope>NUCLEOTIDE SEQUENCE [LARGE SCALE GENOMIC DNA]</scope>
    <source>
        <strain evidence="2 3">DSM 44197</strain>
    </source>
</reference>
<comment type="caution">
    <text evidence="2">The sequence shown here is derived from an EMBL/GenBank/DDBJ whole genome shotgun (WGS) entry which is preliminary data.</text>
</comment>
<evidence type="ECO:0000313" key="3">
    <source>
        <dbReference type="Proteomes" id="UP000572680"/>
    </source>
</evidence>